<dbReference type="Gene3D" id="1.10.150.240">
    <property type="entry name" value="Putative phosphatase, domain 2"/>
    <property type="match status" value="1"/>
</dbReference>
<evidence type="ECO:0000313" key="2">
    <source>
        <dbReference type="EMBL" id="KZT68746.1"/>
    </source>
</evidence>
<name>A0A165PXI8_9APHY</name>
<dbReference type="PANTHER" id="PTHR43611">
    <property type="entry name" value="ALPHA-D-GLUCOSE 1-PHOSPHATE PHOSPHATASE"/>
    <property type="match status" value="1"/>
</dbReference>
<dbReference type="Proteomes" id="UP000076727">
    <property type="component" value="Unassembled WGS sequence"/>
</dbReference>
<proteinExistence type="predicted"/>
<reference evidence="2 3" key="1">
    <citation type="journal article" date="2016" name="Mol. Biol. Evol.">
        <title>Comparative Genomics of Early-Diverging Mushroom-Forming Fungi Provides Insights into the Origins of Lignocellulose Decay Capabilities.</title>
        <authorList>
            <person name="Nagy L.G."/>
            <person name="Riley R."/>
            <person name="Tritt A."/>
            <person name="Adam C."/>
            <person name="Daum C."/>
            <person name="Floudas D."/>
            <person name="Sun H."/>
            <person name="Yadav J.S."/>
            <person name="Pangilinan J."/>
            <person name="Larsson K.H."/>
            <person name="Matsuura K."/>
            <person name="Barry K."/>
            <person name="Labutti K."/>
            <person name="Kuo R."/>
            <person name="Ohm R.A."/>
            <person name="Bhattacharya S.S."/>
            <person name="Shirouzu T."/>
            <person name="Yoshinaga Y."/>
            <person name="Martin F.M."/>
            <person name="Grigoriev I.V."/>
            <person name="Hibbett D.S."/>
        </authorList>
    </citation>
    <scope>NUCLEOTIDE SEQUENCE [LARGE SCALE GENOMIC DNA]</scope>
    <source>
        <strain evidence="2 3">L-15889</strain>
    </source>
</reference>
<dbReference type="GO" id="GO:0016791">
    <property type="term" value="F:phosphatase activity"/>
    <property type="evidence" value="ECO:0007669"/>
    <property type="project" value="UniProtKB-ARBA"/>
</dbReference>
<dbReference type="InterPro" id="IPR023214">
    <property type="entry name" value="HAD_sf"/>
</dbReference>
<dbReference type="InterPro" id="IPR006439">
    <property type="entry name" value="HAD-SF_hydro_IA"/>
</dbReference>
<dbReference type="STRING" id="1314783.A0A165PXI8"/>
<accession>A0A165PXI8</accession>
<dbReference type="SUPFAM" id="SSF56784">
    <property type="entry name" value="HAD-like"/>
    <property type="match status" value="1"/>
</dbReference>
<evidence type="ECO:0000313" key="3">
    <source>
        <dbReference type="Proteomes" id="UP000076727"/>
    </source>
</evidence>
<dbReference type="InterPro" id="IPR008930">
    <property type="entry name" value="Terpenoid_cyclase/PrenylTrfase"/>
</dbReference>
<protein>
    <submittedName>
        <fullName evidence="2">HAD-like protein</fullName>
    </submittedName>
</protein>
<dbReference type="InterPro" id="IPR036412">
    <property type="entry name" value="HAD-like_sf"/>
</dbReference>
<dbReference type="InterPro" id="IPR023198">
    <property type="entry name" value="PGP-like_dom2"/>
</dbReference>
<feature type="chain" id="PRO_5007864549" evidence="1">
    <location>
        <begin position="22"/>
        <end position="481"/>
    </location>
</feature>
<dbReference type="PANTHER" id="PTHR43611:SF3">
    <property type="entry name" value="FLAVIN MONONUCLEOTIDE HYDROLASE 1, CHLOROPLATIC"/>
    <property type="match status" value="1"/>
</dbReference>
<keyword evidence="1" id="KW-0732">Signal</keyword>
<evidence type="ECO:0000256" key="1">
    <source>
        <dbReference type="SAM" id="SignalP"/>
    </source>
</evidence>
<gene>
    <name evidence="2" type="ORF">DAEQUDRAFT_765957</name>
</gene>
<dbReference type="OrthoDB" id="2012566at2759"/>
<dbReference type="SUPFAM" id="SSF48239">
    <property type="entry name" value="Terpenoid cyclases/Protein prenyltransferases"/>
    <property type="match status" value="1"/>
</dbReference>
<dbReference type="EMBL" id="KV429063">
    <property type="protein sequence ID" value="KZT68746.1"/>
    <property type="molecule type" value="Genomic_DNA"/>
</dbReference>
<dbReference type="Gene3D" id="3.40.50.1000">
    <property type="entry name" value="HAD superfamily/HAD-like"/>
    <property type="match status" value="1"/>
</dbReference>
<keyword evidence="3" id="KW-1185">Reference proteome</keyword>
<sequence length="481" mass="54626">MPPLPLFTVLILDLGDVLVHWSPDTKTEIPPRLLKNMMSSGTWMDYERGHLSQDECYAHLAEEFALPVVDIASAFEQARQSIRVDMDMAALVRELKASDDSLQVYALSNMSIPEYDFIRQIPFDWSIFDAMFPSGLLGERKPHKDVYDRFITKTGIDPLSAVFVDDKSENVSIARSFGIHGVVFESTDQAAPVLRDLFVGPVQRATRFMRANAGALDSVTDNGHAFKDNLSQLLILELTGDESLVSYSKPLFLWNFFAEKPLFLDALPDDLNTTAVAYTVLNYDNDMVTRAMDEILRWKSDQGTLFSCFDHSRRRVCPFVNVSVLTLFFRNGRGKELPEALDWVIDVLSHRRYMNGSRYYTSPDVYLYFVSRLLDCRHDDHLHGRVMPIFLECIKERVGVPGDPMELAMRVIVWCRAGLSSNEVDMQKLLAMQLSDGGWAAGWLCRYGRLDIKLGNRGFTTALAVKAIRLTSRRDNPRPLV</sequence>
<dbReference type="NCBIfam" id="TIGR01509">
    <property type="entry name" value="HAD-SF-IA-v3"/>
    <property type="match status" value="1"/>
</dbReference>
<feature type="signal peptide" evidence="1">
    <location>
        <begin position="1"/>
        <end position="21"/>
    </location>
</feature>
<organism evidence="2 3">
    <name type="scientific">Daedalea quercina L-15889</name>
    <dbReference type="NCBI Taxonomy" id="1314783"/>
    <lineage>
        <taxon>Eukaryota</taxon>
        <taxon>Fungi</taxon>
        <taxon>Dikarya</taxon>
        <taxon>Basidiomycota</taxon>
        <taxon>Agaricomycotina</taxon>
        <taxon>Agaricomycetes</taxon>
        <taxon>Polyporales</taxon>
        <taxon>Fomitopsis</taxon>
    </lineage>
</organism>
<dbReference type="AlphaFoldDB" id="A0A165PXI8"/>